<dbReference type="AlphaFoldDB" id="A0AB34ADI6"/>
<sequence length="49" mass="5753">MKQKLTEEAIEQKYLTNNWITSEVLVGMYSRIFTNVLLSDDRIFKGISK</sequence>
<dbReference type="RefSeq" id="WP_156401783.1">
    <property type="nucleotide sequence ID" value="NZ_BJZM01000024.1"/>
</dbReference>
<proteinExistence type="predicted"/>
<comment type="caution">
    <text evidence="1">The sequence shown here is derived from an EMBL/GenBank/DDBJ whole genome shotgun (WGS) entry which is preliminary data.</text>
</comment>
<dbReference type="KEGG" id="lct:BI355_1792"/>
<evidence type="ECO:0000313" key="1">
    <source>
        <dbReference type="EMBL" id="GEO76777.1"/>
    </source>
</evidence>
<protein>
    <submittedName>
        <fullName evidence="1">Uncharacterized protein</fullName>
    </submittedName>
</protein>
<dbReference type="EMBL" id="BJZM01000024">
    <property type="protein sequence ID" value="GEO76777.1"/>
    <property type="molecule type" value="Genomic_DNA"/>
</dbReference>
<accession>A0AB34ADI6</accession>
<dbReference type="Proteomes" id="UP000321618">
    <property type="component" value="Unassembled WGS sequence"/>
</dbReference>
<organism evidence="1 2">
    <name type="scientific">Companilactobacillus crustorum</name>
    <dbReference type="NCBI Taxonomy" id="392416"/>
    <lineage>
        <taxon>Bacteria</taxon>
        <taxon>Bacillati</taxon>
        <taxon>Bacillota</taxon>
        <taxon>Bacilli</taxon>
        <taxon>Lactobacillales</taxon>
        <taxon>Lactobacillaceae</taxon>
        <taxon>Companilactobacillus</taxon>
    </lineage>
</organism>
<gene>
    <name evidence="1" type="ORF">LCR01_12200</name>
</gene>
<name>A0AB34ADI6_9LACO</name>
<evidence type="ECO:0000313" key="2">
    <source>
        <dbReference type="Proteomes" id="UP000321618"/>
    </source>
</evidence>
<reference evidence="1 2" key="1">
    <citation type="submission" date="2019-07" db="EMBL/GenBank/DDBJ databases">
        <title>Whole genome shotgun sequence of Lactobacillus crustorum NBRC 107159.</title>
        <authorList>
            <person name="Hosoyama A."/>
            <person name="Uohara A."/>
            <person name="Ohji S."/>
            <person name="Ichikawa N."/>
        </authorList>
    </citation>
    <scope>NUCLEOTIDE SEQUENCE [LARGE SCALE GENOMIC DNA]</scope>
    <source>
        <strain evidence="1 2">NBRC 107159</strain>
    </source>
</reference>